<evidence type="ECO:0000256" key="1">
    <source>
        <dbReference type="ARBA" id="ARBA00023125"/>
    </source>
</evidence>
<accession>A0A0M4D5K4</accession>
<dbReference type="OMA" id="ATFYVHY"/>
<dbReference type="Proteomes" id="UP000060513">
    <property type="component" value="Chromosome"/>
</dbReference>
<dbReference type="RefSeq" id="WP_005308581.1">
    <property type="nucleotide sequence ID" value="NZ_CP011340.1"/>
</dbReference>
<name>A0A0M4D5K4_STRPR</name>
<dbReference type="EMBL" id="CP011340">
    <property type="protein sequence ID" value="ALC19140.1"/>
    <property type="molecule type" value="Genomic_DNA"/>
</dbReference>
<evidence type="ECO:0000313" key="3">
    <source>
        <dbReference type="Proteomes" id="UP000060513"/>
    </source>
</evidence>
<proteinExistence type="predicted"/>
<dbReference type="GO" id="GO:0003677">
    <property type="term" value="F:DNA binding"/>
    <property type="evidence" value="ECO:0007669"/>
    <property type="project" value="UniProtKB-UniRule"/>
</dbReference>
<keyword evidence="1" id="KW-0238">DNA-binding</keyword>
<reference evidence="2 3" key="1">
    <citation type="submission" date="2015-08" db="EMBL/GenBank/DDBJ databases">
        <title>Genome sequence of the pristinamycin over-producing bacterium Streptomyces pristinaespiralis HCCB10218.</title>
        <authorList>
            <person name="Tian J."/>
            <person name="Yang J."/>
            <person name="Li L."/>
            <person name="Ruan L."/>
            <person name="Wei W."/>
            <person name="Zheng G."/>
            <person name="Wei Z."/>
            <person name="Yang S."/>
            <person name="Ge M."/>
            <person name="Jiang W."/>
            <person name="Lu Y."/>
        </authorList>
    </citation>
    <scope>NUCLEOTIDE SEQUENCE [LARGE SCALE GENOMIC DNA]</scope>
    <source>
        <strain evidence="2 3">HCCB 10218</strain>
    </source>
</reference>
<dbReference type="PANTHER" id="PTHR43479">
    <property type="entry name" value="ACREF/ENVCD OPERON REPRESSOR-RELATED"/>
    <property type="match status" value="1"/>
</dbReference>
<dbReference type="PROSITE" id="PS50977">
    <property type="entry name" value="HTH_TETR_2"/>
    <property type="match status" value="1"/>
</dbReference>
<protein>
    <submittedName>
        <fullName evidence="2">TetR family transcriptional regulator</fullName>
    </submittedName>
</protein>
<dbReference type="GeneID" id="97238087"/>
<gene>
    <name evidence="2" type="ORF">SPRI_0834</name>
</gene>
<dbReference type="InterPro" id="IPR050624">
    <property type="entry name" value="HTH-type_Tx_Regulator"/>
</dbReference>
<dbReference type="InterPro" id="IPR009057">
    <property type="entry name" value="Homeodomain-like_sf"/>
</dbReference>
<dbReference type="AlphaFoldDB" id="A0A0M4D5K4"/>
<dbReference type="InterPro" id="IPR001647">
    <property type="entry name" value="HTH_TetR"/>
</dbReference>
<dbReference type="STRING" id="38300.SPRI_0834"/>
<evidence type="ECO:0000313" key="2">
    <source>
        <dbReference type="EMBL" id="ALC19140.1"/>
    </source>
</evidence>
<dbReference type="SUPFAM" id="SSF46689">
    <property type="entry name" value="Homeodomain-like"/>
    <property type="match status" value="1"/>
</dbReference>
<dbReference type="Pfam" id="PF00440">
    <property type="entry name" value="TetR_N"/>
    <property type="match status" value="1"/>
</dbReference>
<organism evidence="2">
    <name type="scientific">Streptomyces pristinaespiralis</name>
    <dbReference type="NCBI Taxonomy" id="38300"/>
    <lineage>
        <taxon>Bacteria</taxon>
        <taxon>Bacillati</taxon>
        <taxon>Actinomycetota</taxon>
        <taxon>Actinomycetes</taxon>
        <taxon>Kitasatosporales</taxon>
        <taxon>Streptomycetaceae</taxon>
        <taxon>Streptomyces</taxon>
    </lineage>
</organism>
<dbReference type="KEGG" id="spri:SPRI_0834"/>
<sequence>MNDPRAARTRARLRAALLEECARRTLDEVSVAAVVRRASVGRATFYVHYPDLEALALDACAEIVRDAVEALHAWRGTPDPEHPPPPLTAFLTEISEHRSLYRGLLREGGSGPLGDLLHRELRARSRAERELAGAPAPALVASAVAAAFAGLLADWLHGAIEATPPSMSAGVWRLLISLHRTPVE</sequence>
<dbReference type="PATRIC" id="fig|38300.4.peg.896"/>
<dbReference type="PANTHER" id="PTHR43479:SF7">
    <property type="entry name" value="TETR-FAMILY TRANSCRIPTIONAL REGULATOR"/>
    <property type="match status" value="1"/>
</dbReference>
<dbReference type="OrthoDB" id="4555631at2"/>
<dbReference type="Gene3D" id="1.10.357.10">
    <property type="entry name" value="Tetracycline Repressor, domain 2"/>
    <property type="match status" value="1"/>
</dbReference>